<keyword evidence="2" id="KW-1185">Reference proteome</keyword>
<reference evidence="1 2" key="1">
    <citation type="submission" date="2024-02" db="EMBL/GenBank/DDBJ databases">
        <title>Adaptive strategies in a cosmopolitan and abundant soil bacterium.</title>
        <authorList>
            <person name="Carini P."/>
        </authorList>
    </citation>
    <scope>NUCLEOTIDE SEQUENCE [LARGE SCALE GENOMIC DNA]</scope>
    <source>
        <strain evidence="1 2">AZCC 1608</strain>
    </source>
</reference>
<name>A0ABU8BAB1_9BRAD</name>
<dbReference type="RefSeq" id="WP_334480568.1">
    <property type="nucleotide sequence ID" value="NZ_JAZHRV010000001.1"/>
</dbReference>
<sequence>MTDRGGTPSFDGQRFHVSSDLTGGDTNMRYVFVIAMLLGSTLLAQAEPIDRNKWIAQTERANKSCLAKFRQKFREDKGHNYSGCVTDQTNKAIDDCVGRSEFSNCVLEKSLKVLEVCDLSNC</sequence>
<evidence type="ECO:0000313" key="1">
    <source>
        <dbReference type="EMBL" id="MEH2555468.1"/>
    </source>
</evidence>
<evidence type="ECO:0008006" key="3">
    <source>
        <dbReference type="Google" id="ProtNLM"/>
    </source>
</evidence>
<protein>
    <recommendedName>
        <fullName evidence="3">DUF3551 domain-containing protein</fullName>
    </recommendedName>
</protein>
<comment type="caution">
    <text evidence="1">The sequence shown here is derived from an EMBL/GenBank/DDBJ whole genome shotgun (WGS) entry which is preliminary data.</text>
</comment>
<organism evidence="1 2">
    <name type="scientific">Bradyrhizobium algeriense</name>
    <dbReference type="NCBI Taxonomy" id="634784"/>
    <lineage>
        <taxon>Bacteria</taxon>
        <taxon>Pseudomonadati</taxon>
        <taxon>Pseudomonadota</taxon>
        <taxon>Alphaproteobacteria</taxon>
        <taxon>Hyphomicrobiales</taxon>
        <taxon>Nitrobacteraceae</taxon>
        <taxon>Bradyrhizobium</taxon>
    </lineage>
</organism>
<accession>A0ABU8BAB1</accession>
<proteinExistence type="predicted"/>
<gene>
    <name evidence="1" type="ORF">V1286_002997</name>
</gene>
<dbReference type="Proteomes" id="UP001364224">
    <property type="component" value="Unassembled WGS sequence"/>
</dbReference>
<dbReference type="EMBL" id="JAZHRV010000001">
    <property type="protein sequence ID" value="MEH2555468.1"/>
    <property type="molecule type" value="Genomic_DNA"/>
</dbReference>
<evidence type="ECO:0000313" key="2">
    <source>
        <dbReference type="Proteomes" id="UP001364224"/>
    </source>
</evidence>